<dbReference type="PANTHER" id="PTHR37687:SF1">
    <property type="entry name" value="AGAP006772-PA"/>
    <property type="match status" value="1"/>
</dbReference>
<dbReference type="GO" id="GO:0050482">
    <property type="term" value="P:arachidonate secretion"/>
    <property type="evidence" value="ECO:0007669"/>
    <property type="project" value="InterPro"/>
</dbReference>
<accession>A0AAV3ZEF9</accession>
<organism evidence="2 3">
    <name type="scientific">Plakobranchus ocellatus</name>
    <dbReference type="NCBI Taxonomy" id="259542"/>
    <lineage>
        <taxon>Eukaryota</taxon>
        <taxon>Metazoa</taxon>
        <taxon>Spiralia</taxon>
        <taxon>Lophotrochozoa</taxon>
        <taxon>Mollusca</taxon>
        <taxon>Gastropoda</taxon>
        <taxon>Heterobranchia</taxon>
        <taxon>Euthyneura</taxon>
        <taxon>Panpulmonata</taxon>
        <taxon>Sacoglossa</taxon>
        <taxon>Placobranchoidea</taxon>
        <taxon>Plakobranchidae</taxon>
        <taxon>Plakobranchus</taxon>
    </lineage>
</organism>
<sequence length="330" mass="38448">MFAKRFTFAFIEGLRVIAQVVYASSRPCKRYEGDGCSIPYHLPFFYKKQFTKSCDRHDICYHCGVAYGIPRSQCDNAFRNNTLATCKSNYLLPSQQLTAPAPPTVTRRNTKNEHKHRLINTMEKYGAECLKSVIQKEINAFIQNYRGEPSKAEFLAWVFDHEVHVRMLAEWAKILDEYLQQAGPIYPKKIAKQIKIKKSWREKELKFTLFLMITWSDGLKTEEDSVVEEIPSDLTSQPRLKRVSSHQLDHSDEGNEQLSWWNEIKEYFQATNQTVSFSALKRSDTGYLRCNLASEMYYQAVSRFGAEDYHKVAQFYCHQSFVKKCLPPQP</sequence>
<feature type="signal peptide" evidence="1">
    <location>
        <begin position="1"/>
        <end position="23"/>
    </location>
</feature>
<gene>
    <name evidence="2" type="ORF">PoB_002413100</name>
</gene>
<dbReference type="SUPFAM" id="SSF48619">
    <property type="entry name" value="Phospholipase A2, PLA2"/>
    <property type="match status" value="1"/>
</dbReference>
<dbReference type="InterPro" id="IPR036444">
    <property type="entry name" value="PLipase_A2_dom_sf"/>
</dbReference>
<dbReference type="Proteomes" id="UP000735302">
    <property type="component" value="Unassembled WGS sequence"/>
</dbReference>
<reference evidence="2 3" key="1">
    <citation type="journal article" date="2021" name="Elife">
        <title>Chloroplast acquisition without the gene transfer in kleptoplastic sea slugs, Plakobranchus ocellatus.</title>
        <authorList>
            <person name="Maeda T."/>
            <person name="Takahashi S."/>
            <person name="Yoshida T."/>
            <person name="Shimamura S."/>
            <person name="Takaki Y."/>
            <person name="Nagai Y."/>
            <person name="Toyoda A."/>
            <person name="Suzuki Y."/>
            <person name="Arimoto A."/>
            <person name="Ishii H."/>
            <person name="Satoh N."/>
            <person name="Nishiyama T."/>
            <person name="Hasebe M."/>
            <person name="Maruyama T."/>
            <person name="Minagawa J."/>
            <person name="Obokata J."/>
            <person name="Shigenobu S."/>
        </authorList>
    </citation>
    <scope>NUCLEOTIDE SEQUENCE [LARGE SCALE GENOMIC DNA]</scope>
</reference>
<comment type="caution">
    <text evidence="2">The sequence shown here is derived from an EMBL/GenBank/DDBJ whole genome shotgun (WGS) entry which is preliminary data.</text>
</comment>
<keyword evidence="1" id="KW-0732">Signal</keyword>
<dbReference type="AlphaFoldDB" id="A0AAV3ZEF9"/>
<name>A0AAV3ZEF9_9GAST</name>
<dbReference type="GO" id="GO:0004623">
    <property type="term" value="F:phospholipase A2 activity"/>
    <property type="evidence" value="ECO:0007669"/>
    <property type="project" value="InterPro"/>
</dbReference>
<evidence type="ECO:0000313" key="2">
    <source>
        <dbReference type="EMBL" id="GFN97625.1"/>
    </source>
</evidence>
<evidence type="ECO:0000256" key="1">
    <source>
        <dbReference type="SAM" id="SignalP"/>
    </source>
</evidence>
<keyword evidence="3" id="KW-1185">Reference proteome</keyword>
<dbReference type="EMBL" id="BLXT01002790">
    <property type="protein sequence ID" value="GFN97625.1"/>
    <property type="molecule type" value="Genomic_DNA"/>
</dbReference>
<feature type="chain" id="PRO_5043921081" evidence="1">
    <location>
        <begin position="24"/>
        <end position="330"/>
    </location>
</feature>
<protein>
    <submittedName>
        <fullName evidence="2">Conopeptide</fullName>
    </submittedName>
</protein>
<dbReference type="PANTHER" id="PTHR37687">
    <property type="entry name" value="AGAP006772-PA"/>
    <property type="match status" value="1"/>
</dbReference>
<dbReference type="Gene3D" id="1.20.90.10">
    <property type="entry name" value="Phospholipase A2 domain"/>
    <property type="match status" value="1"/>
</dbReference>
<proteinExistence type="predicted"/>
<evidence type="ECO:0000313" key="3">
    <source>
        <dbReference type="Proteomes" id="UP000735302"/>
    </source>
</evidence>
<dbReference type="GO" id="GO:0006644">
    <property type="term" value="P:phospholipid metabolic process"/>
    <property type="evidence" value="ECO:0007669"/>
    <property type="project" value="InterPro"/>
</dbReference>
<dbReference type="InterPro" id="IPR038875">
    <property type="entry name" value="PLA2_conodipine-like"/>
</dbReference>